<protein>
    <submittedName>
        <fullName evidence="1">DUF4878 domain-containing protein</fullName>
    </submittedName>
</protein>
<evidence type="ECO:0000313" key="2">
    <source>
        <dbReference type="Proteomes" id="UP000509594"/>
    </source>
</evidence>
<accession>A0A7D5I0C4</accession>
<gene>
    <name evidence="1" type="ORF">HWN40_05295</name>
</gene>
<name>A0A7D5I0C4_9EURY</name>
<dbReference type="PROSITE" id="PS51257">
    <property type="entry name" value="PROKAR_LIPOPROTEIN"/>
    <property type="match status" value="1"/>
</dbReference>
<dbReference type="EMBL" id="CP058215">
    <property type="protein sequence ID" value="QLC49706.1"/>
    <property type="molecule type" value="Genomic_DNA"/>
</dbReference>
<reference evidence="1 2" key="1">
    <citation type="submission" date="2020-06" db="EMBL/GenBank/DDBJ databases">
        <title>Methanolobus halotolerans sp. nov., isolated from a saline lake Tus in Siberia.</title>
        <authorList>
            <person name="Shen Y."/>
            <person name="Chen S.-C."/>
            <person name="Lai M.-C."/>
            <person name="Huang H.-H."/>
            <person name="Chiu H.-H."/>
            <person name="Tang S.-L."/>
            <person name="Rogozin D.Y."/>
            <person name="Degermendzhy A.G."/>
        </authorList>
    </citation>
    <scope>NUCLEOTIDE SEQUENCE [LARGE SCALE GENOMIC DNA]</scope>
    <source>
        <strain evidence="1 2">DSM 21339</strain>
    </source>
</reference>
<dbReference type="RefSeq" id="WP_176964762.1">
    <property type="nucleotide sequence ID" value="NZ_CP058215.1"/>
</dbReference>
<keyword evidence="2" id="KW-1185">Reference proteome</keyword>
<sequence>MKKMIITTILLISLLAAGCAGLGSSPSDTVENFVSEFDQGNYDTCYQMMSSAYKQETGLADFISLSRDVNPEKYEFIEVSEEYVDGDTAVVDVLVNESSVAVKFSLKDFFEVE</sequence>
<dbReference type="KEGG" id="mzi:HWN40_05295"/>
<evidence type="ECO:0000313" key="1">
    <source>
        <dbReference type="EMBL" id="QLC49706.1"/>
    </source>
</evidence>
<organism evidence="1 2">
    <name type="scientific">Methanolobus zinderi</name>
    <dbReference type="NCBI Taxonomy" id="536044"/>
    <lineage>
        <taxon>Archaea</taxon>
        <taxon>Methanobacteriati</taxon>
        <taxon>Methanobacteriota</taxon>
        <taxon>Stenosarchaea group</taxon>
        <taxon>Methanomicrobia</taxon>
        <taxon>Methanosarcinales</taxon>
        <taxon>Methanosarcinaceae</taxon>
        <taxon>Methanolobus</taxon>
    </lineage>
</organism>
<dbReference type="AlphaFoldDB" id="A0A7D5I0C4"/>
<proteinExistence type="predicted"/>
<dbReference type="OrthoDB" id="124677at2157"/>
<dbReference type="GeneID" id="55821068"/>
<dbReference type="Proteomes" id="UP000509594">
    <property type="component" value="Chromosome"/>
</dbReference>